<dbReference type="InterPro" id="IPR046341">
    <property type="entry name" value="SET_dom_sf"/>
</dbReference>
<proteinExistence type="predicted"/>
<dbReference type="PANTHER" id="PTHR47332:SF2">
    <property type="entry name" value="SET-6"/>
    <property type="match status" value="1"/>
</dbReference>
<evidence type="ECO:0000313" key="4">
    <source>
        <dbReference type="Proteomes" id="UP000054270"/>
    </source>
</evidence>
<dbReference type="OMA" id="HREHIRE"/>
<dbReference type="STRING" id="945553.A0A0D2M6Z1"/>
<dbReference type="InterPro" id="IPR011990">
    <property type="entry name" value="TPR-like_helical_dom_sf"/>
</dbReference>
<dbReference type="InterPro" id="IPR001214">
    <property type="entry name" value="SET_dom"/>
</dbReference>
<dbReference type="SUPFAM" id="SSF48452">
    <property type="entry name" value="TPR-like"/>
    <property type="match status" value="1"/>
</dbReference>
<dbReference type="OrthoDB" id="265717at2759"/>
<evidence type="ECO:0000259" key="2">
    <source>
        <dbReference type="PROSITE" id="PS50280"/>
    </source>
</evidence>
<dbReference type="Pfam" id="PF00856">
    <property type="entry name" value="SET"/>
    <property type="match status" value="1"/>
</dbReference>
<dbReference type="Proteomes" id="UP000054270">
    <property type="component" value="Unassembled WGS sequence"/>
</dbReference>
<protein>
    <recommendedName>
        <fullName evidence="2">SET domain-containing protein</fullName>
    </recommendedName>
</protein>
<dbReference type="EMBL" id="KN817582">
    <property type="protein sequence ID" value="KJA18993.1"/>
    <property type="molecule type" value="Genomic_DNA"/>
</dbReference>
<dbReference type="InterPro" id="IPR053185">
    <property type="entry name" value="SET_domain_protein"/>
</dbReference>
<dbReference type="InterPro" id="IPR019734">
    <property type="entry name" value="TPR_rpt"/>
</dbReference>
<dbReference type="PROSITE" id="PS50005">
    <property type="entry name" value="TPR"/>
    <property type="match status" value="1"/>
</dbReference>
<dbReference type="CDD" id="cd20071">
    <property type="entry name" value="SET_SMYD"/>
    <property type="match status" value="1"/>
</dbReference>
<dbReference type="Gene3D" id="2.170.270.10">
    <property type="entry name" value="SET domain"/>
    <property type="match status" value="1"/>
</dbReference>
<dbReference type="PANTHER" id="PTHR47332">
    <property type="entry name" value="SET DOMAIN-CONTAINING PROTEIN 5"/>
    <property type="match status" value="1"/>
</dbReference>
<keyword evidence="4" id="KW-1185">Reference proteome</keyword>
<keyword evidence="1" id="KW-0802">TPR repeat</keyword>
<feature type="domain" description="SET" evidence="2">
    <location>
        <begin position="152"/>
        <end position="291"/>
    </location>
</feature>
<name>A0A0D2M6Z1_HYPSF</name>
<sequence length="451" mass="49939">MSEGCFDLAKLAKEKGNIAFKRKDYAIARLLYTQAMEIDPSQYLYPLNSAIANLKLERWCDAESDATTALKLAPDNLAAIFRRGLARTELHHWSLARQDIQAFLDRGGSATEGHVVLAAITHLEATSTTNLINDRSSDSSEVFDNLPLDEISGFAVRDSKIGGKGVFATREFKRGDMILREKPLTTMTKSSVFADMEAGVRNMLPENLARFLSLHNAHTGDCEFPSRAAEIYTSNLLVFTNGTVGVGFRASRINHSCAPNVRHSFHSATGELRIYALGPIREGEEIFNMYFSGRYIYGVPRAVRQAELRMVFNFTCACAVCTLPTEAGQASDARRVRLAELSDRIPQFGLTEGVQRLRTAVDGVHLLREEGFLADADEFTRGAEVVCAYHSDWASAKYWAGVTYRTRLDEFGEGSGQVEQVREAFLEPKSIPTAGLGPQEDFGGIRLDWKA</sequence>
<dbReference type="AlphaFoldDB" id="A0A0D2M6Z1"/>
<feature type="repeat" description="TPR" evidence="1">
    <location>
        <begin position="9"/>
        <end position="42"/>
    </location>
</feature>
<dbReference type="Gene3D" id="1.25.40.10">
    <property type="entry name" value="Tetratricopeptide repeat domain"/>
    <property type="match status" value="1"/>
</dbReference>
<evidence type="ECO:0000256" key="1">
    <source>
        <dbReference type="PROSITE-ProRule" id="PRU00339"/>
    </source>
</evidence>
<gene>
    <name evidence="3" type="ORF">HYPSUDRAFT_204910</name>
</gene>
<dbReference type="PROSITE" id="PS50280">
    <property type="entry name" value="SET"/>
    <property type="match status" value="1"/>
</dbReference>
<reference evidence="4" key="1">
    <citation type="submission" date="2014-04" db="EMBL/GenBank/DDBJ databases">
        <title>Evolutionary Origins and Diversification of the Mycorrhizal Mutualists.</title>
        <authorList>
            <consortium name="DOE Joint Genome Institute"/>
            <consortium name="Mycorrhizal Genomics Consortium"/>
            <person name="Kohler A."/>
            <person name="Kuo A."/>
            <person name="Nagy L.G."/>
            <person name="Floudas D."/>
            <person name="Copeland A."/>
            <person name="Barry K.W."/>
            <person name="Cichocki N."/>
            <person name="Veneault-Fourrey C."/>
            <person name="LaButti K."/>
            <person name="Lindquist E.A."/>
            <person name="Lipzen A."/>
            <person name="Lundell T."/>
            <person name="Morin E."/>
            <person name="Murat C."/>
            <person name="Riley R."/>
            <person name="Ohm R."/>
            <person name="Sun H."/>
            <person name="Tunlid A."/>
            <person name="Henrissat B."/>
            <person name="Grigoriev I.V."/>
            <person name="Hibbett D.S."/>
            <person name="Martin F."/>
        </authorList>
    </citation>
    <scope>NUCLEOTIDE SEQUENCE [LARGE SCALE GENOMIC DNA]</scope>
    <source>
        <strain evidence="4">FD-334 SS-4</strain>
    </source>
</reference>
<accession>A0A0D2M6Z1</accession>
<dbReference type="SUPFAM" id="SSF82199">
    <property type="entry name" value="SET domain"/>
    <property type="match status" value="1"/>
</dbReference>
<dbReference type="SMART" id="SM00317">
    <property type="entry name" value="SET"/>
    <property type="match status" value="1"/>
</dbReference>
<evidence type="ECO:0000313" key="3">
    <source>
        <dbReference type="EMBL" id="KJA18993.1"/>
    </source>
</evidence>
<organism evidence="3 4">
    <name type="scientific">Hypholoma sublateritium (strain FD-334 SS-4)</name>
    <dbReference type="NCBI Taxonomy" id="945553"/>
    <lineage>
        <taxon>Eukaryota</taxon>
        <taxon>Fungi</taxon>
        <taxon>Dikarya</taxon>
        <taxon>Basidiomycota</taxon>
        <taxon>Agaricomycotina</taxon>
        <taxon>Agaricomycetes</taxon>
        <taxon>Agaricomycetidae</taxon>
        <taxon>Agaricales</taxon>
        <taxon>Agaricineae</taxon>
        <taxon>Strophariaceae</taxon>
        <taxon>Hypholoma</taxon>
    </lineage>
</organism>